<gene>
    <name evidence="1" type="ORF">EGYM00163_LOCUS3043</name>
</gene>
<protein>
    <submittedName>
        <fullName evidence="1">Uncharacterized protein</fullName>
    </submittedName>
</protein>
<dbReference type="EMBL" id="HBJA01009818">
    <property type="protein sequence ID" value="CAE0791927.1"/>
    <property type="molecule type" value="Transcribed_RNA"/>
</dbReference>
<organism evidence="1">
    <name type="scientific">Eutreptiella gymnastica</name>
    <dbReference type="NCBI Taxonomy" id="73025"/>
    <lineage>
        <taxon>Eukaryota</taxon>
        <taxon>Discoba</taxon>
        <taxon>Euglenozoa</taxon>
        <taxon>Euglenida</taxon>
        <taxon>Spirocuta</taxon>
        <taxon>Euglenophyceae</taxon>
        <taxon>Eutreptiales</taxon>
        <taxon>Eutreptiaceae</taxon>
        <taxon>Eutreptiella</taxon>
    </lineage>
</organism>
<dbReference type="AlphaFoldDB" id="A0A7S4CAP9"/>
<name>A0A7S4CAP9_9EUGL</name>
<accession>A0A7S4CAP9</accession>
<proteinExistence type="predicted"/>
<sequence>MFTIAPTPHYSPASSDCLGPVAVLHCTQQYSRGWTNTRRELAIGLCLAQINQLQTIVEPPIPVAAKPRLCTATKTLPGSNNTSMKGACPPTKLPPFAYSHLLVYLPAC</sequence>
<reference evidence="1" key="1">
    <citation type="submission" date="2021-01" db="EMBL/GenBank/DDBJ databases">
        <authorList>
            <person name="Corre E."/>
            <person name="Pelletier E."/>
            <person name="Niang G."/>
            <person name="Scheremetjew M."/>
            <person name="Finn R."/>
            <person name="Kale V."/>
            <person name="Holt S."/>
            <person name="Cochrane G."/>
            <person name="Meng A."/>
            <person name="Brown T."/>
            <person name="Cohen L."/>
        </authorList>
    </citation>
    <scope>NUCLEOTIDE SEQUENCE</scope>
    <source>
        <strain evidence="1">CCMP1594</strain>
    </source>
</reference>
<evidence type="ECO:0000313" key="1">
    <source>
        <dbReference type="EMBL" id="CAE0791927.1"/>
    </source>
</evidence>